<sequence length="70" mass="7780">MRLVALDTLAERFDVEFVYDGHAVSPVVRQFLAALHATAGARTRRCRGARTTRAPRHRPAHGRSVPPFVS</sequence>
<name>A0ABD6QAW7_9BURK</name>
<evidence type="ECO:0000313" key="2">
    <source>
        <dbReference type="EMBL" id="OJA51079.1"/>
    </source>
</evidence>
<evidence type="ECO:0000313" key="3">
    <source>
        <dbReference type="Proteomes" id="UP000183667"/>
    </source>
</evidence>
<gene>
    <name evidence="2" type="ORF">BGV66_01310</name>
</gene>
<accession>A0ABD6QAW7</accession>
<protein>
    <submittedName>
        <fullName evidence="2">Uncharacterized protein</fullName>
    </submittedName>
</protein>
<feature type="compositionally biased region" description="Basic residues" evidence="1">
    <location>
        <begin position="42"/>
        <end position="61"/>
    </location>
</feature>
<evidence type="ECO:0000256" key="1">
    <source>
        <dbReference type="SAM" id="MobiDB-lite"/>
    </source>
</evidence>
<feature type="region of interest" description="Disordered" evidence="1">
    <location>
        <begin position="40"/>
        <end position="70"/>
    </location>
</feature>
<dbReference type="EMBL" id="MEAU01000001">
    <property type="protein sequence ID" value="OJA51079.1"/>
    <property type="molecule type" value="Genomic_DNA"/>
</dbReference>
<dbReference type="AlphaFoldDB" id="A0ABD6QAW7"/>
<comment type="caution">
    <text evidence="2">The sequence shown here is derived from an EMBL/GenBank/DDBJ whole genome shotgun (WGS) entry which is preliminary data.</text>
</comment>
<dbReference type="Proteomes" id="UP000183667">
    <property type="component" value="Unassembled WGS sequence"/>
</dbReference>
<organism evidence="2 3">
    <name type="scientific">Burkholderia ubonensis</name>
    <dbReference type="NCBI Taxonomy" id="101571"/>
    <lineage>
        <taxon>Bacteria</taxon>
        <taxon>Pseudomonadati</taxon>
        <taxon>Pseudomonadota</taxon>
        <taxon>Betaproteobacteria</taxon>
        <taxon>Burkholderiales</taxon>
        <taxon>Burkholderiaceae</taxon>
        <taxon>Burkholderia</taxon>
        <taxon>Burkholderia cepacia complex</taxon>
    </lineage>
</organism>
<reference evidence="3" key="1">
    <citation type="submission" date="2016-08" db="EMBL/GenBank/DDBJ databases">
        <title>Population biology and virulence potential of Burkholderia ubonensis.</title>
        <authorList>
            <person name="Price E.P."/>
            <person name="Currie B.J."/>
            <person name="Wagner D.M."/>
        </authorList>
    </citation>
    <scope>NUCLEOTIDE SEQUENCE [LARGE SCALE GENOMIC DNA]</scope>
    <source>
        <strain evidence="3">MSMB0103</strain>
    </source>
</reference>
<proteinExistence type="predicted"/>